<evidence type="ECO:0000256" key="3">
    <source>
        <dbReference type="SAM" id="SignalP"/>
    </source>
</evidence>
<keyword evidence="2" id="KW-0325">Glycoprotein</keyword>
<evidence type="ECO:0000313" key="5">
    <source>
        <dbReference type="Proteomes" id="UP001164746"/>
    </source>
</evidence>
<dbReference type="InterPro" id="IPR031424">
    <property type="entry name" value="QVR-like"/>
</dbReference>
<dbReference type="EMBL" id="CP111015">
    <property type="protein sequence ID" value="WAR02362.1"/>
    <property type="molecule type" value="Genomic_DNA"/>
</dbReference>
<accession>A0ABY7DX91</accession>
<evidence type="ECO:0000256" key="2">
    <source>
        <dbReference type="ARBA" id="ARBA00023180"/>
    </source>
</evidence>
<protein>
    <recommendedName>
        <fullName evidence="6">Protein quiver</fullName>
    </recommendedName>
</protein>
<keyword evidence="5" id="KW-1185">Reference proteome</keyword>
<organism evidence="4 5">
    <name type="scientific">Mya arenaria</name>
    <name type="common">Soft-shell clam</name>
    <dbReference type="NCBI Taxonomy" id="6604"/>
    <lineage>
        <taxon>Eukaryota</taxon>
        <taxon>Metazoa</taxon>
        <taxon>Spiralia</taxon>
        <taxon>Lophotrochozoa</taxon>
        <taxon>Mollusca</taxon>
        <taxon>Bivalvia</taxon>
        <taxon>Autobranchia</taxon>
        <taxon>Heteroconchia</taxon>
        <taxon>Euheterodonta</taxon>
        <taxon>Imparidentia</taxon>
        <taxon>Neoheterodontei</taxon>
        <taxon>Myida</taxon>
        <taxon>Myoidea</taxon>
        <taxon>Myidae</taxon>
        <taxon>Mya</taxon>
    </lineage>
</organism>
<keyword evidence="1 3" id="KW-0732">Signal</keyword>
<dbReference type="PANTHER" id="PTHR33562">
    <property type="entry name" value="ATILLA, ISOFORM B-RELATED-RELATED"/>
    <property type="match status" value="1"/>
</dbReference>
<dbReference type="InterPro" id="IPR050975">
    <property type="entry name" value="Sleep_regulator"/>
</dbReference>
<proteinExistence type="predicted"/>
<feature type="signal peptide" evidence="3">
    <location>
        <begin position="1"/>
        <end position="25"/>
    </location>
</feature>
<evidence type="ECO:0000313" key="4">
    <source>
        <dbReference type="EMBL" id="WAR02362.1"/>
    </source>
</evidence>
<dbReference type="Pfam" id="PF17064">
    <property type="entry name" value="QVR"/>
    <property type="match status" value="1"/>
</dbReference>
<name>A0ABY7DX91_MYAAR</name>
<evidence type="ECO:0000256" key="1">
    <source>
        <dbReference type="ARBA" id="ARBA00022729"/>
    </source>
</evidence>
<sequence length="129" mass="14027">MTNFAISCMTLLGLHAILSVQNVYAVQCYACNTFLTEDCKDPFSGVGVRKDECETGCVKMKGKNSKGYEGITRSCSDRTDNKCKSGEDLGFEGEGCACQTDLCNSAERPFRFWTMAAGVASICAVLRVF</sequence>
<gene>
    <name evidence="4" type="ORF">MAR_008920</name>
</gene>
<feature type="chain" id="PRO_5045465657" description="Protein quiver" evidence="3">
    <location>
        <begin position="26"/>
        <end position="129"/>
    </location>
</feature>
<reference evidence="4" key="1">
    <citation type="submission" date="2022-11" db="EMBL/GenBank/DDBJ databases">
        <title>Centuries of genome instability and evolution in soft-shell clam transmissible cancer (bioRxiv).</title>
        <authorList>
            <person name="Hart S.F.M."/>
            <person name="Yonemitsu M.A."/>
            <person name="Giersch R.M."/>
            <person name="Beal B.F."/>
            <person name="Arriagada G."/>
            <person name="Davis B.W."/>
            <person name="Ostrander E.A."/>
            <person name="Goff S.P."/>
            <person name="Metzger M.J."/>
        </authorList>
    </citation>
    <scope>NUCLEOTIDE SEQUENCE</scope>
    <source>
        <strain evidence="4">MELC-2E11</strain>
        <tissue evidence="4">Siphon/mantle</tissue>
    </source>
</reference>
<evidence type="ECO:0008006" key="6">
    <source>
        <dbReference type="Google" id="ProtNLM"/>
    </source>
</evidence>
<dbReference type="Proteomes" id="UP001164746">
    <property type="component" value="Chromosome 4"/>
</dbReference>